<evidence type="ECO:0000313" key="1">
    <source>
        <dbReference type="EMBL" id="KAF9787398.1"/>
    </source>
</evidence>
<sequence length="267" mass="31121">MKVLIHKDDWLKEVINEDDLKNWNPAIRECCTAQDFKLHLKGSPCNPWNSSATRVFVDHFLSTHTAMYPDVWAIRCMVLRKTRAYIKSLIKAHGESTRGGQLQLATKNAKNRRERKTNVSPLFNVMLFHRCRDITFVYPQLESQRRMLDDLGADGMSSDEEEKVGGNIQYRIIAPRWRSPMLTPWLRIFDILYQQHRLENNSNDKRGAFPRRHVAPAVWTWSTSKRYVSGLPINAYRTEWLEEQLDIPNLVHPAPAAAYQHDPQLAQ</sequence>
<dbReference type="EMBL" id="WIUZ02000005">
    <property type="protein sequence ID" value="KAF9787398.1"/>
    <property type="molecule type" value="Genomic_DNA"/>
</dbReference>
<dbReference type="AlphaFoldDB" id="A0A9P6HIF4"/>
<protein>
    <submittedName>
        <fullName evidence="1">Uncharacterized protein</fullName>
    </submittedName>
</protein>
<dbReference type="OrthoDB" id="3224221at2759"/>
<proteinExistence type="predicted"/>
<comment type="caution">
    <text evidence="1">The sequence shown here is derived from an EMBL/GenBank/DDBJ whole genome shotgun (WGS) entry which is preliminary data.</text>
</comment>
<gene>
    <name evidence="1" type="ORF">BJ322DRAFT_1003792</name>
</gene>
<dbReference type="Proteomes" id="UP000736335">
    <property type="component" value="Unassembled WGS sequence"/>
</dbReference>
<reference evidence="1" key="1">
    <citation type="journal article" date="2020" name="Nat. Commun.">
        <title>Large-scale genome sequencing of mycorrhizal fungi provides insights into the early evolution of symbiotic traits.</title>
        <authorList>
            <person name="Miyauchi S."/>
            <person name="Kiss E."/>
            <person name="Kuo A."/>
            <person name="Drula E."/>
            <person name="Kohler A."/>
            <person name="Sanchez-Garcia M."/>
            <person name="Morin E."/>
            <person name="Andreopoulos B."/>
            <person name="Barry K.W."/>
            <person name="Bonito G."/>
            <person name="Buee M."/>
            <person name="Carver A."/>
            <person name="Chen C."/>
            <person name="Cichocki N."/>
            <person name="Clum A."/>
            <person name="Culley D."/>
            <person name="Crous P.W."/>
            <person name="Fauchery L."/>
            <person name="Girlanda M."/>
            <person name="Hayes R.D."/>
            <person name="Keri Z."/>
            <person name="LaButti K."/>
            <person name="Lipzen A."/>
            <person name="Lombard V."/>
            <person name="Magnuson J."/>
            <person name="Maillard F."/>
            <person name="Murat C."/>
            <person name="Nolan M."/>
            <person name="Ohm R.A."/>
            <person name="Pangilinan J."/>
            <person name="Pereira M.F."/>
            <person name="Perotto S."/>
            <person name="Peter M."/>
            <person name="Pfister S."/>
            <person name="Riley R."/>
            <person name="Sitrit Y."/>
            <person name="Stielow J.B."/>
            <person name="Szollosi G."/>
            <person name="Zifcakova L."/>
            <person name="Stursova M."/>
            <person name="Spatafora J.W."/>
            <person name="Tedersoo L."/>
            <person name="Vaario L.M."/>
            <person name="Yamada A."/>
            <person name="Yan M."/>
            <person name="Wang P."/>
            <person name="Xu J."/>
            <person name="Bruns T."/>
            <person name="Baldrian P."/>
            <person name="Vilgalys R."/>
            <person name="Dunand C."/>
            <person name="Henrissat B."/>
            <person name="Grigoriev I.V."/>
            <person name="Hibbett D."/>
            <person name="Nagy L.G."/>
            <person name="Martin F.M."/>
        </authorList>
    </citation>
    <scope>NUCLEOTIDE SEQUENCE</scope>
    <source>
        <strain evidence="1">UH-Tt-Lm1</strain>
    </source>
</reference>
<organism evidence="1 2">
    <name type="scientific">Thelephora terrestris</name>
    <dbReference type="NCBI Taxonomy" id="56493"/>
    <lineage>
        <taxon>Eukaryota</taxon>
        <taxon>Fungi</taxon>
        <taxon>Dikarya</taxon>
        <taxon>Basidiomycota</taxon>
        <taxon>Agaricomycotina</taxon>
        <taxon>Agaricomycetes</taxon>
        <taxon>Thelephorales</taxon>
        <taxon>Thelephoraceae</taxon>
        <taxon>Thelephora</taxon>
    </lineage>
</organism>
<name>A0A9P6HIF4_9AGAM</name>
<accession>A0A9P6HIF4</accession>
<reference evidence="1" key="2">
    <citation type="submission" date="2020-11" db="EMBL/GenBank/DDBJ databases">
        <authorList>
            <consortium name="DOE Joint Genome Institute"/>
            <person name="Kuo A."/>
            <person name="Miyauchi S."/>
            <person name="Kiss E."/>
            <person name="Drula E."/>
            <person name="Kohler A."/>
            <person name="Sanchez-Garcia M."/>
            <person name="Andreopoulos B."/>
            <person name="Barry K.W."/>
            <person name="Bonito G."/>
            <person name="Buee M."/>
            <person name="Carver A."/>
            <person name="Chen C."/>
            <person name="Cichocki N."/>
            <person name="Clum A."/>
            <person name="Culley D."/>
            <person name="Crous P.W."/>
            <person name="Fauchery L."/>
            <person name="Girlanda M."/>
            <person name="Hayes R."/>
            <person name="Keri Z."/>
            <person name="Labutti K."/>
            <person name="Lipzen A."/>
            <person name="Lombard V."/>
            <person name="Magnuson J."/>
            <person name="Maillard F."/>
            <person name="Morin E."/>
            <person name="Murat C."/>
            <person name="Nolan M."/>
            <person name="Ohm R."/>
            <person name="Pangilinan J."/>
            <person name="Pereira M."/>
            <person name="Perotto S."/>
            <person name="Peter M."/>
            <person name="Riley R."/>
            <person name="Sitrit Y."/>
            <person name="Stielow B."/>
            <person name="Szollosi G."/>
            <person name="Zifcakova L."/>
            <person name="Stursova M."/>
            <person name="Spatafora J.W."/>
            <person name="Tedersoo L."/>
            <person name="Vaario L.-M."/>
            <person name="Yamada A."/>
            <person name="Yan M."/>
            <person name="Wang P."/>
            <person name="Xu J."/>
            <person name="Bruns T."/>
            <person name="Baldrian P."/>
            <person name="Vilgalys R."/>
            <person name="Henrissat B."/>
            <person name="Grigoriev I.V."/>
            <person name="Hibbett D."/>
            <person name="Nagy L.G."/>
            <person name="Martin F.M."/>
        </authorList>
    </citation>
    <scope>NUCLEOTIDE SEQUENCE</scope>
    <source>
        <strain evidence="1">UH-Tt-Lm1</strain>
    </source>
</reference>
<keyword evidence="2" id="KW-1185">Reference proteome</keyword>
<evidence type="ECO:0000313" key="2">
    <source>
        <dbReference type="Proteomes" id="UP000736335"/>
    </source>
</evidence>